<dbReference type="SUPFAM" id="SSF52540">
    <property type="entry name" value="P-loop containing nucleoside triphosphate hydrolases"/>
    <property type="match status" value="2"/>
</dbReference>
<sequence>MLGAQVDLNPHQLDAALFALDSPLSKGAILADEVGLGKTIEAGLVLSQFLSEGKSKILIICPANLRKQWGGELHEKFHLKSVILESKNFQLEQKAGNQNPFQSDQIKIISYQFAKSKAYEISQVQWDLVVIDEAHRLRNVYKESNIISNTIKESLIGRFKLLLTATPLQNSLSELFGLVSIIDEQIFGDFESFSGQFLRIQSEDQLQLLKNRISGICKRTLRKQVLEYIKYTKRISITKEFVPSQDEDKLHEWISAYLQRDKLAALPKSQRKLMTLILRKLLASSTYAIAGTLQALVDRLERKIGNADNGIDEEIAEILAEDFEEYEEIKDEWQSYQNQKSNPDSPSNIESIEDLKLEVKELKEFLTLANSIQANSKAEVLLAGLGQAFSEMERLGGAEKAVIFTESRRTQNYLFDILSSNGYANQILLFNGSNNDETSKEIYQSWVIKYKDTEKISGSKSADMRAALVEEFRERRQILIATEAAAEGINLQFCSIVVNYDLPWNPQRIEQRIGRCHRYGQNFDVVVVNFLNKKNLADVRVYELLSEKFQLFSGVFGASDEILGNVESGVDFERRIAEIFQDCRTKEEIQEAFDLLQSELQSDINERLKETREKLLTNFDEIVQEKLKIRMEESEILFDRQTKLLWLLTRDAIQKYGKVNDADYSFRLDSHPYSTASIPLGHYRMGKSLFQENHYHINHPLAKTIIDVAIKEQPSSEGILTFTLSEDRIDQSYANFRNKRGFVFASLWILDSFEREEILLVTIVWEDGTSLDNDLAIRLFSRTCKWQKNSDTFEGFENLKAKLEEIHSSKKSQILESRDLRNQELFSKEYEKLDAWADDRRLSLQKELKAFDDEIKIKKKLAKESGNITDRLKLERERKEIERKRDEAWRNFEIARRSIDEEKDKFLNDMEKKAHLQSEEQILFSLGIQIV</sequence>
<evidence type="ECO:0000256" key="4">
    <source>
        <dbReference type="ARBA" id="ARBA00022840"/>
    </source>
</evidence>
<dbReference type="InterPro" id="IPR057342">
    <property type="entry name" value="DEXDc_RapA"/>
</dbReference>
<keyword evidence="3" id="KW-0347">Helicase</keyword>
<evidence type="ECO:0000313" key="9">
    <source>
        <dbReference type="Proteomes" id="UP000013996"/>
    </source>
</evidence>
<evidence type="ECO:0000259" key="6">
    <source>
        <dbReference type="PROSITE" id="PS51192"/>
    </source>
</evidence>
<dbReference type="InterPro" id="IPR038718">
    <property type="entry name" value="SNF2-like_sf"/>
</dbReference>
<feature type="coiled-coil region" evidence="5">
    <location>
        <begin position="586"/>
        <end position="625"/>
    </location>
</feature>
<dbReference type="SMART" id="SM00490">
    <property type="entry name" value="HELICc"/>
    <property type="match status" value="1"/>
</dbReference>
<feature type="domain" description="Helicase ATP-binding" evidence="6">
    <location>
        <begin position="19"/>
        <end position="185"/>
    </location>
</feature>
<evidence type="ECO:0000256" key="5">
    <source>
        <dbReference type="SAM" id="Coils"/>
    </source>
</evidence>
<dbReference type="PANTHER" id="PTHR45766">
    <property type="entry name" value="DNA ANNEALING HELICASE AND ENDONUCLEASE ZRANB3 FAMILY MEMBER"/>
    <property type="match status" value="1"/>
</dbReference>
<dbReference type="GO" id="GO:0004386">
    <property type="term" value="F:helicase activity"/>
    <property type="evidence" value="ECO:0007669"/>
    <property type="project" value="UniProtKB-KW"/>
</dbReference>
<dbReference type="GO" id="GO:0005524">
    <property type="term" value="F:ATP binding"/>
    <property type="evidence" value="ECO:0007669"/>
    <property type="project" value="UniProtKB-KW"/>
</dbReference>
<evidence type="ECO:0000256" key="3">
    <source>
        <dbReference type="ARBA" id="ARBA00022806"/>
    </source>
</evidence>
<evidence type="ECO:0000256" key="1">
    <source>
        <dbReference type="ARBA" id="ARBA00022741"/>
    </source>
</evidence>
<dbReference type="PANTHER" id="PTHR45766:SF6">
    <property type="entry name" value="SWI_SNF-RELATED MATRIX-ASSOCIATED ACTIN-DEPENDENT REGULATOR OF CHROMATIN SUBFAMILY A-LIKE PROTEIN 1"/>
    <property type="match status" value="1"/>
</dbReference>
<keyword evidence="2" id="KW-0378">Hydrolase</keyword>
<dbReference type="InterPro" id="IPR014001">
    <property type="entry name" value="Helicase_ATP-bd"/>
</dbReference>
<dbReference type="CDD" id="cd18011">
    <property type="entry name" value="DEXDc_RapA"/>
    <property type="match status" value="1"/>
</dbReference>
<dbReference type="STRING" id="1249483.LEP1GSC202_0809"/>
<dbReference type="CDD" id="cd18793">
    <property type="entry name" value="SF2_C_SNF"/>
    <property type="match status" value="1"/>
</dbReference>
<dbReference type="PROSITE" id="PS51192">
    <property type="entry name" value="HELICASE_ATP_BIND_1"/>
    <property type="match status" value="1"/>
</dbReference>
<dbReference type="Pfam" id="PF00271">
    <property type="entry name" value="Helicase_C"/>
    <property type="match status" value="1"/>
</dbReference>
<dbReference type="EMBL" id="AOGX02000015">
    <property type="protein sequence ID" value="EOQ89626.1"/>
    <property type="molecule type" value="Genomic_DNA"/>
</dbReference>
<evidence type="ECO:0000256" key="2">
    <source>
        <dbReference type="ARBA" id="ARBA00022801"/>
    </source>
</evidence>
<dbReference type="GO" id="GO:0016787">
    <property type="term" value="F:hydrolase activity"/>
    <property type="evidence" value="ECO:0007669"/>
    <property type="project" value="UniProtKB-KW"/>
</dbReference>
<accession>A0A5E8HIF9</accession>
<keyword evidence="4" id="KW-0067">ATP-binding</keyword>
<keyword evidence="1" id="KW-0547">Nucleotide-binding</keyword>
<proteinExistence type="predicted"/>
<dbReference type="InterPro" id="IPR000330">
    <property type="entry name" value="SNF2_N"/>
</dbReference>
<dbReference type="InterPro" id="IPR027417">
    <property type="entry name" value="P-loop_NTPase"/>
</dbReference>
<dbReference type="InterPro" id="IPR049730">
    <property type="entry name" value="SNF2/RAD54-like_C"/>
</dbReference>
<gene>
    <name evidence="8" type="ORF">LEP1GSC202_0809</name>
</gene>
<dbReference type="Gene3D" id="3.40.50.300">
    <property type="entry name" value="P-loop containing nucleotide triphosphate hydrolases"/>
    <property type="match status" value="1"/>
</dbReference>
<dbReference type="SMART" id="SM00487">
    <property type="entry name" value="DEXDc"/>
    <property type="match status" value="1"/>
</dbReference>
<comment type="caution">
    <text evidence="8">The sequence shown here is derived from an EMBL/GenBank/DDBJ whole genome shotgun (WGS) entry which is preliminary data.</text>
</comment>
<evidence type="ECO:0000259" key="7">
    <source>
        <dbReference type="PROSITE" id="PS51194"/>
    </source>
</evidence>
<name>A0A5E8HIF9_9LEPT</name>
<dbReference type="AlphaFoldDB" id="A0A5E8HIF9"/>
<dbReference type="Gene3D" id="3.40.50.10810">
    <property type="entry name" value="Tandem AAA-ATPase domain"/>
    <property type="match status" value="1"/>
</dbReference>
<feature type="domain" description="Helicase C-terminal" evidence="7">
    <location>
        <begin position="384"/>
        <end position="563"/>
    </location>
</feature>
<reference evidence="8 9" key="1">
    <citation type="submission" date="2013-04" db="EMBL/GenBank/DDBJ databases">
        <authorList>
            <person name="Harkins D.M."/>
            <person name="Durkin A.S."/>
            <person name="Brinkac L.M."/>
            <person name="Haft D.H."/>
            <person name="Selengut J.D."/>
            <person name="Sanka R."/>
            <person name="DePew J."/>
            <person name="Purushe J."/>
            <person name="Hartskeerl R.A."/>
            <person name="Ahmed A."/>
            <person name="van der Linden H."/>
            <person name="Goris M.G.A."/>
            <person name="Vinetz J.M."/>
            <person name="Sutton G.G."/>
            <person name="Nierman W.C."/>
            <person name="Fouts D.E."/>
        </authorList>
    </citation>
    <scope>NUCLEOTIDE SEQUENCE [LARGE SCALE GENOMIC DNA]</scope>
    <source>
        <strain evidence="8 9">Sao Paulo</strain>
    </source>
</reference>
<keyword evidence="5" id="KW-0175">Coiled coil</keyword>
<protein>
    <submittedName>
        <fullName evidence="8">Type III restriction enzyme, res subunit</fullName>
    </submittedName>
</protein>
<organism evidence="8 9">
    <name type="scientific">Leptospira yanagawae serovar Saopaulo str. Sao Paulo = ATCC 700523</name>
    <dbReference type="NCBI Taxonomy" id="1249483"/>
    <lineage>
        <taxon>Bacteria</taxon>
        <taxon>Pseudomonadati</taxon>
        <taxon>Spirochaetota</taxon>
        <taxon>Spirochaetia</taxon>
        <taxon>Leptospirales</taxon>
        <taxon>Leptospiraceae</taxon>
        <taxon>Leptospira</taxon>
    </lineage>
</organism>
<evidence type="ECO:0000313" key="8">
    <source>
        <dbReference type="EMBL" id="EOQ89626.1"/>
    </source>
</evidence>
<dbReference type="PROSITE" id="PS51194">
    <property type="entry name" value="HELICASE_CTER"/>
    <property type="match status" value="1"/>
</dbReference>
<dbReference type="Proteomes" id="UP000013996">
    <property type="component" value="Unassembled WGS sequence"/>
</dbReference>
<dbReference type="InterPro" id="IPR001650">
    <property type="entry name" value="Helicase_C-like"/>
</dbReference>
<dbReference type="Pfam" id="PF00176">
    <property type="entry name" value="SNF2-rel_dom"/>
    <property type="match status" value="1"/>
</dbReference>